<dbReference type="AlphaFoldDB" id="A0A323UAS0"/>
<dbReference type="OrthoDB" id="1443407at2"/>
<organism evidence="5 6">
    <name type="scientific">Rhodopseudomonas palustris</name>
    <dbReference type="NCBI Taxonomy" id="1076"/>
    <lineage>
        <taxon>Bacteria</taxon>
        <taxon>Pseudomonadati</taxon>
        <taxon>Pseudomonadota</taxon>
        <taxon>Alphaproteobacteria</taxon>
        <taxon>Hyphomicrobiales</taxon>
        <taxon>Nitrobacteraceae</taxon>
        <taxon>Rhodopseudomonas</taxon>
    </lineage>
</organism>
<dbReference type="EMBL" id="QKQS01000026">
    <property type="protein sequence ID" value="PZA09895.1"/>
    <property type="molecule type" value="Genomic_DNA"/>
</dbReference>
<comment type="function">
    <text evidence="1">May be involved in the biogenesis of curli organelles.</text>
</comment>
<dbReference type="InterPro" id="IPR018893">
    <property type="entry name" value="T8SS_CsgF"/>
</dbReference>
<reference evidence="5 6" key="1">
    <citation type="submission" date="2018-06" db="EMBL/GenBank/DDBJ databases">
        <title>Draft Whole-Genome Sequence of the purple photosynthetic bacterium Rhodospeudomonas palustris XCP.</title>
        <authorList>
            <person name="Rayyan A."/>
            <person name="Meyer T.E."/>
            <person name="Kyndt J.A."/>
        </authorList>
    </citation>
    <scope>NUCLEOTIDE SEQUENCE [LARGE SCALE GENOMIC DNA]</scope>
    <source>
        <strain evidence="5 6">XCP</strain>
    </source>
</reference>
<accession>A0A323UAS0</accession>
<proteinExistence type="predicted"/>
<feature type="signal peptide" evidence="4">
    <location>
        <begin position="1"/>
        <end position="19"/>
    </location>
</feature>
<dbReference type="Proteomes" id="UP000248134">
    <property type="component" value="Unassembled WGS sequence"/>
</dbReference>
<gene>
    <name evidence="5" type="ORF">DNX69_21360</name>
</gene>
<feature type="chain" id="PRO_5016351912" description="Curli production assembly/transport component CsgF" evidence="4">
    <location>
        <begin position="20"/>
        <end position="138"/>
    </location>
</feature>
<dbReference type="RefSeq" id="WP_110788001.1">
    <property type="nucleotide sequence ID" value="NZ_QKQS01000026.1"/>
</dbReference>
<evidence type="ECO:0000313" key="5">
    <source>
        <dbReference type="EMBL" id="PZA09895.1"/>
    </source>
</evidence>
<keyword evidence="3 4" id="KW-0732">Signal</keyword>
<evidence type="ECO:0000256" key="3">
    <source>
        <dbReference type="ARBA" id="ARBA00022729"/>
    </source>
</evidence>
<evidence type="ECO:0000313" key="6">
    <source>
        <dbReference type="Proteomes" id="UP000248134"/>
    </source>
</evidence>
<sequence>MKYAGILAAFALSASAAGADAGSLVYTPTNPAFGGSPLNGSWQMQQATAGNHFNRAAPTSGPQQMTQSQIFAQQLQSQLYASLANQVTQAIFGTNAQQSGTFSFQGTTISFAKVDGQTNITINDGSTITQISLPTVTH</sequence>
<evidence type="ECO:0000256" key="2">
    <source>
        <dbReference type="ARBA" id="ARBA00014031"/>
    </source>
</evidence>
<evidence type="ECO:0000256" key="1">
    <source>
        <dbReference type="ARBA" id="ARBA00003989"/>
    </source>
</evidence>
<protein>
    <recommendedName>
        <fullName evidence="2">Curli production assembly/transport component CsgF</fullName>
    </recommendedName>
</protein>
<dbReference type="Pfam" id="PF10614">
    <property type="entry name" value="CsgF"/>
    <property type="match status" value="1"/>
</dbReference>
<evidence type="ECO:0000256" key="4">
    <source>
        <dbReference type="SAM" id="SignalP"/>
    </source>
</evidence>
<name>A0A323UAS0_RHOPL</name>
<comment type="caution">
    <text evidence="5">The sequence shown here is derived from an EMBL/GenBank/DDBJ whole genome shotgun (WGS) entry which is preliminary data.</text>
</comment>